<dbReference type="Proteomes" id="UP000001529">
    <property type="component" value="Chromosome VIIb"/>
</dbReference>
<evidence type="ECO:0000313" key="3">
    <source>
        <dbReference type="EMBL" id="EPT29632.1"/>
    </source>
</evidence>
<evidence type="ECO:0000259" key="2">
    <source>
        <dbReference type="Pfam" id="PF01764"/>
    </source>
</evidence>
<feature type="domain" description="Fungal lipase-type" evidence="2">
    <location>
        <begin position="1149"/>
        <end position="1229"/>
    </location>
</feature>
<evidence type="ECO:0000313" key="4">
    <source>
        <dbReference type="Proteomes" id="UP000001529"/>
    </source>
</evidence>
<sequence>MVRHWRSPTFSWSPSVHFLLTSLAVFFLFSFFSPRFLDSSAATVQDAEEVERRRAPDNSPGVEASDALREGDRKPLSCEEDGRQPCTVSDYRVGLTDLQPLLQRVQALPSGVNLADVSEAATWISRPNSGSGGNCEGEADCAGEKTRAPFSADTVHGLTLPGPSQTTSTLSEETVAPGKGTFQMGVDPFSTVHGRGLSSGYDGVYLSNSGEDMSIERSFPDVVDEPGTPTSLPLHWFHPLYHFYPPEAFREEDSRSTSSKRTSAPLVWGARFLSPSRAGPRKSKASSAKHAGAVPASETRRPSHDEWLEPLEEREGGAREKKLRLSQSAEKTSSSIRSQSRFESQGTSRSSAAAHSSLVPSSLVSRIPSASQALHMQAPVDSSSLSHPRPVEVQGDLPAAVSESHAGDKAESPTLCLGRKAVVDSRSSQSRSASAEPSPERPAKTLSEPGSPDLASQSVVASDSRDECTGGNSSCVTSTPAAAVPAVQLPVSSFYPVVFHSSQTLAAVTEVSDLRRLGEDPLFDAEAVRHQEVCGGLFQWKRPMKASSSSDLACVWDRFADAFERTIPPRTPLPFRPGGFTYRTVDTVSRWYSRINSSSVPEVKSEQHREKAEASPSSPNQDAETLEPLSSRGTIHRSDSSSESSLSHESDAGVVAGSPHTPTPEKAKAVRRTTRSESPTGILGRSHAFLSKASRLISKRLTSFTWGLVQRLVTVLKNQQREGALMNLGKAINSMLESEGVTDTRAIESALFLPLGCKSHLHYSELYTEGYDVSPTDPTSWPDSPFFAWLIQDRARGEMLLPSNLPHHLTVTVSPRLPDDVEDKASRLRLYEMWHTIWFLIAEVSRSDYVWPWVKHKDVNQFFPWWTVTTVALHRVTEHRPVRYATGVWRFKNIDPETLEVIPQPDGSESNPFEVLPPPRSHLVEMQPGDNLATSGGDDQNPWGFLAEGLYANMAAAEQSANSRDDEDNAVKPKTFTYRGKSLSIYPDLCGEDATFSYLYDAPFAMLFTPSNLLERIRTRLHGRESDHPRWRQPRRTASRTSRQRKSRETVQGNLVDAIWIFKPTTMPKMWLANRMAKPFEPELSLSNHPEALVHRGYGLLFRTSYRPRMEQFISQLTSPQRPSSPLFPSSSLRGRDAMWLAYQHRSRAHPFTLVFAGHSQGGVAAEMSAFFVAKAMKDAIDNGTVRVYVIVFGTPSWCTQKMYEEFRETGLVIHEVASSVDPVPFLFTSTGFVADRKMVTLNLEDLYKVSFRHPFPFDGSLWKSPRKKTDKKTRLISATLGIRPLLDPTLSFTLTHSHVYAASLGLLSQRYPHIGWASFLGYPLVPPEVQTVPSHTPEGMRGLQEGHRLLLMGAGVEPPKSSSAAARGLSLLRSLRLRKRSREPDEGEEPPKKRRVVDKTLPEHDADRQ</sequence>
<evidence type="ECO:0000256" key="1">
    <source>
        <dbReference type="SAM" id="MobiDB-lite"/>
    </source>
</evidence>
<dbReference type="Pfam" id="PF01764">
    <property type="entry name" value="Lipase_3"/>
    <property type="match status" value="1"/>
</dbReference>
<dbReference type="SUPFAM" id="SSF53474">
    <property type="entry name" value="alpha/beta-Hydrolases"/>
    <property type="match status" value="1"/>
</dbReference>
<dbReference type="RefSeq" id="XP_002365342.1">
    <property type="nucleotide sequence ID" value="XM_002365301.1"/>
</dbReference>
<feature type="compositionally biased region" description="Basic and acidic residues" evidence="1">
    <location>
        <begin position="636"/>
        <end position="651"/>
    </location>
</feature>
<keyword evidence="4" id="KW-1185">Reference proteome</keyword>
<accession>S8F4M1</accession>
<dbReference type="KEGG" id="tgo:TGME49_262400"/>
<name>S8F4M1_TOXGM</name>
<dbReference type="InterPro" id="IPR029058">
    <property type="entry name" value="AB_hydrolase_fold"/>
</dbReference>
<feature type="compositionally biased region" description="Basic and acidic residues" evidence="1">
    <location>
        <begin position="298"/>
        <end position="320"/>
    </location>
</feature>
<feature type="region of interest" description="Disordered" evidence="1">
    <location>
        <begin position="599"/>
        <end position="682"/>
    </location>
</feature>
<feature type="region of interest" description="Disordered" evidence="1">
    <location>
        <begin position="1376"/>
        <end position="1410"/>
    </location>
</feature>
<feature type="compositionally biased region" description="Basic and acidic residues" evidence="1">
    <location>
        <begin position="603"/>
        <end position="613"/>
    </location>
</feature>
<dbReference type="Gene3D" id="3.40.50.1820">
    <property type="entry name" value="alpha/beta hydrolase"/>
    <property type="match status" value="1"/>
</dbReference>
<dbReference type="InterPro" id="IPR002921">
    <property type="entry name" value="Fungal_lipase-type"/>
</dbReference>
<dbReference type="EMBL" id="CM002042">
    <property type="protein sequence ID" value="EPT29632.1"/>
    <property type="molecule type" value="Genomic_DNA"/>
</dbReference>
<feature type="compositionally biased region" description="Basic and acidic residues" evidence="1">
    <location>
        <begin position="1398"/>
        <end position="1410"/>
    </location>
</feature>
<dbReference type="OrthoDB" id="330950at2759"/>
<feature type="region of interest" description="Disordered" evidence="1">
    <location>
        <begin position="275"/>
        <end position="354"/>
    </location>
</feature>
<protein>
    <submittedName>
        <fullName evidence="3">Lipase</fullName>
    </submittedName>
</protein>
<feature type="region of interest" description="Disordered" evidence="1">
    <location>
        <begin position="401"/>
        <end position="477"/>
    </location>
</feature>
<feature type="compositionally biased region" description="Basic residues" evidence="1">
    <location>
        <begin position="1031"/>
        <end position="1046"/>
    </location>
</feature>
<gene>
    <name evidence="3" type="ORF">TGME49_262400</name>
</gene>
<dbReference type="EMBL" id="KE138830">
    <property type="protein sequence ID" value="EPT29632.1"/>
    <property type="molecule type" value="Genomic_DNA"/>
</dbReference>
<dbReference type="GO" id="GO:0006629">
    <property type="term" value="P:lipid metabolic process"/>
    <property type="evidence" value="ECO:0007669"/>
    <property type="project" value="InterPro"/>
</dbReference>
<feature type="region of interest" description="Disordered" evidence="1">
    <location>
        <begin position="1025"/>
        <end position="1050"/>
    </location>
</feature>
<feature type="region of interest" description="Disordered" evidence="1">
    <location>
        <begin position="48"/>
        <end position="82"/>
    </location>
</feature>
<dbReference type="HOGENOM" id="CLU_253761_0_0_1"/>
<organism evidence="3 4">
    <name type="scientific">Toxoplasma gondii (strain ATCC 50611 / Me49)</name>
    <dbReference type="NCBI Taxonomy" id="508771"/>
    <lineage>
        <taxon>Eukaryota</taxon>
        <taxon>Sar</taxon>
        <taxon>Alveolata</taxon>
        <taxon>Apicomplexa</taxon>
        <taxon>Conoidasida</taxon>
        <taxon>Coccidia</taxon>
        <taxon>Eucoccidiorida</taxon>
        <taxon>Eimeriorina</taxon>
        <taxon>Sarcocystidae</taxon>
        <taxon>Toxoplasma</taxon>
    </lineage>
</organism>
<feature type="compositionally biased region" description="Low complexity" evidence="1">
    <location>
        <begin position="425"/>
        <end position="437"/>
    </location>
</feature>
<proteinExistence type="predicted"/>
<dbReference type="GeneID" id="7899605"/>
<dbReference type="VEuPathDB" id="ToxoDB:TGME49_262400"/>
<feature type="compositionally biased region" description="Low complexity" evidence="1">
    <location>
        <begin position="333"/>
        <end position="345"/>
    </location>
</feature>
<feature type="compositionally biased region" description="Basic and acidic residues" evidence="1">
    <location>
        <begin position="66"/>
        <end position="82"/>
    </location>
</feature>
<reference evidence="3" key="1">
    <citation type="submission" date="2013-04" db="EMBL/GenBank/DDBJ databases">
        <authorList>
            <person name="Sibley D."/>
            <person name="Venepally P."/>
            <person name="Karamycheva S."/>
            <person name="Hadjithomas M."/>
            <person name="Khan A."/>
            <person name="Brunk B."/>
            <person name="Roos D."/>
            <person name="Caler E."/>
            <person name="Lorenzi H."/>
        </authorList>
    </citation>
    <scope>NUCLEOTIDE SEQUENCE [LARGE SCALE GENOMIC DNA]</scope>
    <source>
        <strain evidence="3">ME49</strain>
    </source>
</reference>